<dbReference type="SMART" id="SM00635">
    <property type="entry name" value="BID_2"/>
    <property type="match status" value="10"/>
</dbReference>
<dbReference type="Pfam" id="PF02368">
    <property type="entry name" value="Big_2"/>
    <property type="match status" value="7"/>
</dbReference>
<protein>
    <recommendedName>
        <fullName evidence="2">BIG2 domain-containing protein</fullName>
    </recommendedName>
</protein>
<name>C0CIY3_BLAHS</name>
<proteinExistence type="predicted"/>
<evidence type="ECO:0000313" key="4">
    <source>
        <dbReference type="Proteomes" id="UP000003100"/>
    </source>
</evidence>
<comment type="caution">
    <text evidence="3">The sequence shown here is derived from an EMBL/GenBank/DDBJ whole genome shotgun (WGS) entry which is preliminary data.</text>
</comment>
<feature type="non-terminal residue" evidence="3">
    <location>
        <position position="1472"/>
    </location>
</feature>
<dbReference type="Proteomes" id="UP000003100">
    <property type="component" value="Unassembled WGS sequence"/>
</dbReference>
<dbReference type="eggNOG" id="COG5492">
    <property type="taxonomic scope" value="Bacteria"/>
</dbReference>
<feature type="chain" id="PRO_5039393946" description="BIG2 domain-containing protein" evidence="1">
    <location>
        <begin position="36"/>
        <end position="1472"/>
    </location>
</feature>
<dbReference type="EMBL" id="ACBZ01000030">
    <property type="protein sequence ID" value="EEG50271.1"/>
    <property type="molecule type" value="Genomic_DNA"/>
</dbReference>
<feature type="domain" description="BIG2" evidence="2">
    <location>
        <begin position="973"/>
        <end position="1053"/>
    </location>
</feature>
<organism evidence="3 4">
    <name type="scientific">Blautia hydrogenotrophica (strain DSM 10507 / JCM 14656 / S5a33)</name>
    <name type="common">Ruminococcus hydrogenotrophicus</name>
    <dbReference type="NCBI Taxonomy" id="476272"/>
    <lineage>
        <taxon>Bacteria</taxon>
        <taxon>Bacillati</taxon>
        <taxon>Bacillota</taxon>
        <taxon>Clostridia</taxon>
        <taxon>Lachnospirales</taxon>
        <taxon>Lachnospiraceae</taxon>
        <taxon>Blautia</taxon>
    </lineage>
</organism>
<feature type="domain" description="BIG2" evidence="2">
    <location>
        <begin position="1229"/>
        <end position="1311"/>
    </location>
</feature>
<sequence>MEKKKGVKLMKKRGRRILCLMMAMLMILTSMPATAMAATEESASELGNSSNVEAFQEETADAAVSFEEEEQETVFASDDDVWWDRYFYISMMKGEEEIYQNDSDQAMTPMLAQKYGFTYGPDIDVEQGQYTLLDALVLTQIEMFDATPENIRDYLDLDEAGNVIKVSGVDTRNFTFIVNGVAAGEYGTSIYVNNYEIYDGDEIIFLTETTDESAPVLSDISVTERAMETVTLSFNSDEGGTGYYVVQGVDEEAPAQIDKDSAKTFTIGVDENEVTLEGLTEEACAVYLVAEDLTGNLGEIIKVDVEACESTLGEITLNRSSVAMGIGQEMELEAATVPEDPYFERQITWESSDEQIVKVEDGTITAVAKGDATVTASVGEISASCEVSVWSAPTIETTLEDGIQLRASRKTFDVIARDSAGNKLASSVKLDGSSVAYNWDDDTKTSYTLNFKDKKNGEHTVLISVTDSIGQTVTQEYKIYYTKAEEGELIGYATFDIEAITINCGYIVEPIKVPIYEGENAAEALVRLIQENGYDYTNTGTVESGFYLSAIVGANASRPGSATKELNLENASMNEDLSDLSIEWREGTEGQLGEFDYAQGSGWMYCLNNVFPNVGFADSYLSDGDVVRVQFTLAYGADIGGGHAMGGDDGVGKIRAVKDDLSTAIATVNSAQNKEMLLANEEIKAAYEKANEVMLDLPASQDTVDEACEALNEAMAGEQPTSMSLKEKDLTLENMTSKKLEVVYEPEDITVPIQVQWESSDENIVEVEADGTVTAKNAGKATVTARHGEWSDSCEITVPVVTMTGISLAEEEVTLTRAETKELEVLYAPENTTDARDVTWTVEDTGVAVVTNGEIMGVAPGTTTVTAAVGDFLASCQVTVRDIPITGIESGETKITLQPKKTKKLSYQVLPADTTEDKTPTVVSTNKNVVTATANASGVTLKGVADGEADVIVKIGAQSVSYHVTVQEINVTDFEFREIPQSLNVGKSKSVYLDFEPVSTPDNQNEVEWTSSDTNVVSISKAKNSYGTLKGVAPGKATITAKLGDISKSFEIEVVEIPLEGISLETDKLEAYVGEYTSVRVSFNPSDTTDDTKVTWESSDPSVLNVTSTSSYGSFTPKKKGTVTLTAKVGKFSDSCEVVVKEVPSVESISMNTPEMEIGVGKSQSLGVTASPSKSDYSSSKVSWSSSDSTIATVGNTGYVKGIKPGTVTITASYGRLTASAKVTVVEYPVEAVVFKDAVTEIKNIGTKKSLGLAVIPSNYTEALEVTAVSSDESIAVVSSTSKTGVSVEAKAAGTAKITATVTAPSGTYTAETEVVVNANYIETLAFEQGSYDVEKGDSLRMSSEIEYQPSGGDTKSITWSSDNEEVATVNSSGSVKAVDYGTATITATLKNNRKVSCKIVVSKPVTDLIISATKLGMLKGSSIELDTIDFQPEDADMSKFSWTSSDTDVLTVKNGIIKAVGVGTATIYGIA</sequence>
<feature type="domain" description="BIG2" evidence="2">
    <location>
        <begin position="311"/>
        <end position="386"/>
    </location>
</feature>
<feature type="domain" description="BIG2" evidence="2">
    <location>
        <begin position="1058"/>
        <end position="1137"/>
    </location>
</feature>
<accession>C0CIY3</accession>
<evidence type="ECO:0000313" key="3">
    <source>
        <dbReference type="EMBL" id="EEG50271.1"/>
    </source>
</evidence>
<feature type="domain" description="BIG2" evidence="2">
    <location>
        <begin position="802"/>
        <end position="879"/>
    </location>
</feature>
<keyword evidence="4" id="KW-1185">Reference proteome</keyword>
<evidence type="ECO:0000259" key="2">
    <source>
        <dbReference type="SMART" id="SM00635"/>
    </source>
</evidence>
<dbReference type="HOGENOM" id="CLU_250218_0_0_9"/>
<feature type="domain" description="BIG2" evidence="2">
    <location>
        <begin position="724"/>
        <end position="797"/>
    </location>
</feature>
<gene>
    <name evidence="3" type="ORF">RUMHYD_00800</name>
</gene>
<reference evidence="3 4" key="1">
    <citation type="submission" date="2009-01" db="EMBL/GenBank/DDBJ databases">
        <authorList>
            <person name="Fulton L."/>
            <person name="Clifton S."/>
            <person name="Fulton B."/>
            <person name="Xu J."/>
            <person name="Minx P."/>
            <person name="Pepin K.H."/>
            <person name="Johnson M."/>
            <person name="Bhonagiri V."/>
            <person name="Nash W.E."/>
            <person name="Mardis E.R."/>
            <person name="Wilson R.K."/>
        </authorList>
    </citation>
    <scope>NUCLEOTIDE SEQUENCE [LARGE SCALE GENOMIC DNA]</scope>
    <source>
        <strain evidence="4">DSM 10507 / JCM 14656 / S5a33</strain>
    </source>
</reference>
<feature type="signal peptide" evidence="1">
    <location>
        <begin position="1"/>
        <end position="35"/>
    </location>
</feature>
<keyword evidence="1" id="KW-0732">Signal</keyword>
<dbReference type="Gene3D" id="2.60.40.1080">
    <property type="match status" value="10"/>
</dbReference>
<reference evidence="3 4" key="2">
    <citation type="submission" date="2009-02" db="EMBL/GenBank/DDBJ databases">
        <title>Draft genome sequence of Blautia hydrogenotrophica DSM 10507 (Ruminococcus hydrogenotrophicus DSM 10507).</title>
        <authorList>
            <person name="Sudarsanam P."/>
            <person name="Ley R."/>
            <person name="Guruge J."/>
            <person name="Turnbaugh P.J."/>
            <person name="Mahowald M."/>
            <person name="Liep D."/>
            <person name="Gordon J."/>
        </authorList>
    </citation>
    <scope>NUCLEOTIDE SEQUENCE [LARGE SCALE GENOMIC DNA]</scope>
    <source>
        <strain evidence="4">DSM 10507 / JCM 14656 / S5a33</strain>
    </source>
</reference>
<evidence type="ECO:0000256" key="1">
    <source>
        <dbReference type="SAM" id="SignalP"/>
    </source>
</evidence>
<dbReference type="InterPro" id="IPR008964">
    <property type="entry name" value="Invasin/intimin_cell_adhesion"/>
</dbReference>
<feature type="domain" description="BIG2" evidence="2">
    <location>
        <begin position="884"/>
        <end position="965"/>
    </location>
</feature>
<feature type="domain" description="BIG2" evidence="2">
    <location>
        <begin position="1321"/>
        <end position="1399"/>
    </location>
</feature>
<feature type="domain" description="BIG2" evidence="2">
    <location>
        <begin position="1142"/>
        <end position="1224"/>
    </location>
</feature>
<feature type="domain" description="BIG2" evidence="2">
    <location>
        <begin position="1405"/>
        <end position="1472"/>
    </location>
</feature>
<dbReference type="SUPFAM" id="SSF49373">
    <property type="entry name" value="Invasin/intimin cell-adhesion fragments"/>
    <property type="match status" value="8"/>
</dbReference>
<dbReference type="InterPro" id="IPR003343">
    <property type="entry name" value="Big_2"/>
</dbReference>